<dbReference type="Gene3D" id="3.30.360.10">
    <property type="entry name" value="Dihydrodipicolinate Reductase, domain 2"/>
    <property type="match status" value="1"/>
</dbReference>
<dbReference type="Pfam" id="PF02774">
    <property type="entry name" value="Semialdhyde_dhC"/>
    <property type="match status" value="1"/>
</dbReference>
<dbReference type="GO" id="GO:0051287">
    <property type="term" value="F:NAD binding"/>
    <property type="evidence" value="ECO:0007669"/>
    <property type="project" value="InterPro"/>
</dbReference>
<feature type="non-terminal residue" evidence="3">
    <location>
        <position position="236"/>
    </location>
</feature>
<dbReference type="PANTHER" id="PTHR46278:SF2">
    <property type="entry name" value="ASPARTATE-SEMIALDEHYDE DEHYDROGENASE"/>
    <property type="match status" value="1"/>
</dbReference>
<dbReference type="Gene3D" id="3.40.50.720">
    <property type="entry name" value="NAD(P)-binding Rossmann-like Domain"/>
    <property type="match status" value="1"/>
</dbReference>
<dbReference type="InterPro" id="IPR036291">
    <property type="entry name" value="NAD(P)-bd_dom_sf"/>
</dbReference>
<dbReference type="InterPro" id="IPR012280">
    <property type="entry name" value="Semialdhyde_DH_dimer_dom"/>
</dbReference>
<dbReference type="EMBL" id="UINC01136637">
    <property type="protein sequence ID" value="SVD21523.1"/>
    <property type="molecule type" value="Genomic_DNA"/>
</dbReference>
<evidence type="ECO:0000256" key="1">
    <source>
        <dbReference type="ARBA" id="ARBA00010584"/>
    </source>
</evidence>
<dbReference type="InterPro" id="IPR000534">
    <property type="entry name" value="Semialdehyde_DH_NAD-bd"/>
</dbReference>
<comment type="similarity">
    <text evidence="1">Belongs to the aspartate-semialdehyde dehydrogenase family.</text>
</comment>
<dbReference type="CDD" id="cd02316">
    <property type="entry name" value="VcASADH2_like_N"/>
    <property type="match status" value="1"/>
</dbReference>
<accession>A0A382THS7</accession>
<dbReference type="Pfam" id="PF01118">
    <property type="entry name" value="Semialdhyde_dh"/>
    <property type="match status" value="1"/>
</dbReference>
<gene>
    <name evidence="3" type="ORF">METZ01_LOCUS374377</name>
</gene>
<dbReference type="NCBIfam" id="NF011456">
    <property type="entry name" value="PRK14874.1"/>
    <property type="match status" value="1"/>
</dbReference>
<proteinExistence type="inferred from homology"/>
<dbReference type="GO" id="GO:0016620">
    <property type="term" value="F:oxidoreductase activity, acting on the aldehyde or oxo group of donors, NAD or NADP as acceptor"/>
    <property type="evidence" value="ECO:0007669"/>
    <property type="project" value="InterPro"/>
</dbReference>
<dbReference type="AlphaFoldDB" id="A0A382THS7"/>
<dbReference type="PANTHER" id="PTHR46278">
    <property type="entry name" value="DEHYDROGENASE, PUTATIVE-RELATED"/>
    <property type="match status" value="1"/>
</dbReference>
<evidence type="ECO:0000259" key="2">
    <source>
        <dbReference type="SMART" id="SM00859"/>
    </source>
</evidence>
<dbReference type="SUPFAM" id="SSF55347">
    <property type="entry name" value="Glyceraldehyde-3-phosphate dehydrogenase-like, C-terminal domain"/>
    <property type="match status" value="1"/>
</dbReference>
<protein>
    <recommendedName>
        <fullName evidence="2">Semialdehyde dehydrogenase NAD-binding domain-containing protein</fullName>
    </recommendedName>
</protein>
<reference evidence="3" key="1">
    <citation type="submission" date="2018-05" db="EMBL/GenBank/DDBJ databases">
        <authorList>
            <person name="Lanie J.A."/>
            <person name="Ng W.-L."/>
            <person name="Kazmierczak K.M."/>
            <person name="Andrzejewski T.M."/>
            <person name="Davidsen T.M."/>
            <person name="Wayne K.J."/>
            <person name="Tettelin H."/>
            <person name="Glass J.I."/>
            <person name="Rusch D."/>
            <person name="Podicherti R."/>
            <person name="Tsui H.-C.T."/>
            <person name="Winkler M.E."/>
        </authorList>
    </citation>
    <scope>NUCLEOTIDE SEQUENCE</scope>
</reference>
<sequence length="236" mass="24972">MSGANITVVGATGAVGQVVLSILEERNFPIGDLRLLASKRSAGSVVSVLGKDLSVGEATPDSFDDTDIVFFAAGGSTSQALAPEAVKRGAVVVDKSSAWRMDPTVPLVIPEINSDDIKWHQGIISSPNCSTIVLLMALAPLHRANPIQRVIVDTYQSASGAGGKGVVELIQQTEDTLAQKATTHSTFPATLAFNAVPQVEEFGESDYTTEEIKMENESRKIMHLPTLPVSATCVRI</sequence>
<evidence type="ECO:0000313" key="3">
    <source>
        <dbReference type="EMBL" id="SVD21523.1"/>
    </source>
</evidence>
<name>A0A382THS7_9ZZZZ</name>
<feature type="domain" description="Semialdehyde dehydrogenase NAD-binding" evidence="2">
    <location>
        <begin position="5"/>
        <end position="120"/>
    </location>
</feature>
<dbReference type="SMART" id="SM00859">
    <property type="entry name" value="Semialdhyde_dh"/>
    <property type="match status" value="1"/>
</dbReference>
<organism evidence="3">
    <name type="scientific">marine metagenome</name>
    <dbReference type="NCBI Taxonomy" id="408172"/>
    <lineage>
        <taxon>unclassified sequences</taxon>
        <taxon>metagenomes</taxon>
        <taxon>ecological metagenomes</taxon>
    </lineage>
</organism>
<dbReference type="GO" id="GO:0008652">
    <property type="term" value="P:amino acid biosynthetic process"/>
    <property type="evidence" value="ECO:0007669"/>
    <property type="project" value="InterPro"/>
</dbReference>
<dbReference type="SUPFAM" id="SSF51735">
    <property type="entry name" value="NAD(P)-binding Rossmann-fold domains"/>
    <property type="match status" value="1"/>
</dbReference>
<dbReference type="GO" id="GO:0046983">
    <property type="term" value="F:protein dimerization activity"/>
    <property type="evidence" value="ECO:0007669"/>
    <property type="project" value="InterPro"/>
</dbReference>